<evidence type="ECO:0000313" key="2">
    <source>
        <dbReference type="Proteomes" id="UP000762676"/>
    </source>
</evidence>
<name>A0AAV4FTV0_9GAST</name>
<sequence length="108" mass="12379">MHIIHITSVTDKRKLLSSNLEQGTTGSENLFSKLKIGQIPTCQCRQAHPLSKSCSSATLRYCFWPDSTTLTGKLFKFRDLTQTARFVKMTGLQMWRVNIARMRKKEKA</sequence>
<dbReference type="AlphaFoldDB" id="A0AAV4FTV0"/>
<evidence type="ECO:0000313" key="1">
    <source>
        <dbReference type="EMBL" id="GFR76479.1"/>
    </source>
</evidence>
<protein>
    <submittedName>
        <fullName evidence="1">Uncharacterized protein</fullName>
    </submittedName>
</protein>
<reference evidence="1 2" key="1">
    <citation type="journal article" date="2021" name="Elife">
        <title>Chloroplast acquisition without the gene transfer in kleptoplastic sea slugs, Plakobranchus ocellatus.</title>
        <authorList>
            <person name="Maeda T."/>
            <person name="Takahashi S."/>
            <person name="Yoshida T."/>
            <person name="Shimamura S."/>
            <person name="Takaki Y."/>
            <person name="Nagai Y."/>
            <person name="Toyoda A."/>
            <person name="Suzuki Y."/>
            <person name="Arimoto A."/>
            <person name="Ishii H."/>
            <person name="Satoh N."/>
            <person name="Nishiyama T."/>
            <person name="Hasebe M."/>
            <person name="Maruyama T."/>
            <person name="Minagawa J."/>
            <person name="Obokata J."/>
            <person name="Shigenobu S."/>
        </authorList>
    </citation>
    <scope>NUCLEOTIDE SEQUENCE [LARGE SCALE GENOMIC DNA]</scope>
</reference>
<dbReference type="Proteomes" id="UP000762676">
    <property type="component" value="Unassembled WGS sequence"/>
</dbReference>
<dbReference type="EMBL" id="BMAT01000929">
    <property type="protein sequence ID" value="GFR76479.1"/>
    <property type="molecule type" value="Genomic_DNA"/>
</dbReference>
<keyword evidence="2" id="KW-1185">Reference proteome</keyword>
<proteinExistence type="predicted"/>
<comment type="caution">
    <text evidence="1">The sequence shown here is derived from an EMBL/GenBank/DDBJ whole genome shotgun (WGS) entry which is preliminary data.</text>
</comment>
<gene>
    <name evidence="1" type="ORF">ElyMa_000484100</name>
</gene>
<accession>A0AAV4FTV0</accession>
<organism evidence="1 2">
    <name type="scientific">Elysia marginata</name>
    <dbReference type="NCBI Taxonomy" id="1093978"/>
    <lineage>
        <taxon>Eukaryota</taxon>
        <taxon>Metazoa</taxon>
        <taxon>Spiralia</taxon>
        <taxon>Lophotrochozoa</taxon>
        <taxon>Mollusca</taxon>
        <taxon>Gastropoda</taxon>
        <taxon>Heterobranchia</taxon>
        <taxon>Euthyneura</taxon>
        <taxon>Panpulmonata</taxon>
        <taxon>Sacoglossa</taxon>
        <taxon>Placobranchoidea</taxon>
        <taxon>Plakobranchidae</taxon>
        <taxon>Elysia</taxon>
    </lineage>
</organism>